<dbReference type="GO" id="GO:0008800">
    <property type="term" value="F:beta-lactamase activity"/>
    <property type="evidence" value="ECO:0007669"/>
    <property type="project" value="UniProtKB-UniRule"/>
</dbReference>
<evidence type="ECO:0000256" key="5">
    <source>
        <dbReference type="RuleBase" id="RU361140"/>
    </source>
</evidence>
<protein>
    <recommendedName>
        <fullName evidence="2 5">Beta-lactamase</fullName>
        <ecNumber evidence="2 5">3.5.2.6</ecNumber>
    </recommendedName>
</protein>
<accession>A0A3M8VRP7</accession>
<evidence type="ECO:0000256" key="6">
    <source>
        <dbReference type="SAM" id="SignalP"/>
    </source>
</evidence>
<keyword evidence="4 5" id="KW-0046">Antibiotic resistance</keyword>
<dbReference type="PROSITE" id="PS00146">
    <property type="entry name" value="BETA_LACTAMASE_A"/>
    <property type="match status" value="1"/>
</dbReference>
<comment type="similarity">
    <text evidence="1 5">Belongs to the class-A beta-lactamase family.</text>
</comment>
<dbReference type="EMBL" id="RIBZ01000301">
    <property type="protein sequence ID" value="RNG19269.1"/>
    <property type="molecule type" value="Genomic_DNA"/>
</dbReference>
<dbReference type="SUPFAM" id="SSF56601">
    <property type="entry name" value="beta-lactamase/transpeptidase-like"/>
    <property type="match status" value="1"/>
</dbReference>
<dbReference type="Gene3D" id="3.40.710.10">
    <property type="entry name" value="DD-peptidase/beta-lactamase superfamily"/>
    <property type="match status" value="1"/>
</dbReference>
<evidence type="ECO:0000256" key="2">
    <source>
        <dbReference type="ARBA" id="ARBA00012865"/>
    </source>
</evidence>
<dbReference type="NCBIfam" id="NF033103">
    <property type="entry name" value="bla_class_A"/>
    <property type="match status" value="1"/>
</dbReference>
<keyword evidence="3 5" id="KW-0378">Hydrolase</keyword>
<name>A0A3M8VRP7_9ACTN</name>
<dbReference type="EC" id="3.5.2.6" evidence="2 5"/>
<dbReference type="RefSeq" id="WP_123103149.1">
    <property type="nucleotide sequence ID" value="NZ_RIBZ01000301.1"/>
</dbReference>
<comment type="catalytic activity">
    <reaction evidence="5">
        <text>a beta-lactam + H2O = a substituted beta-amino acid</text>
        <dbReference type="Rhea" id="RHEA:20401"/>
        <dbReference type="ChEBI" id="CHEBI:15377"/>
        <dbReference type="ChEBI" id="CHEBI:35627"/>
        <dbReference type="ChEBI" id="CHEBI:140347"/>
        <dbReference type="EC" id="3.5.2.6"/>
    </reaction>
</comment>
<evidence type="ECO:0000259" key="7">
    <source>
        <dbReference type="Pfam" id="PF13354"/>
    </source>
</evidence>
<feature type="chain" id="PRO_5018145375" description="Beta-lactamase" evidence="6">
    <location>
        <begin position="33"/>
        <end position="306"/>
    </location>
</feature>
<dbReference type="InterPro" id="IPR000871">
    <property type="entry name" value="Beta-lactam_class-A"/>
</dbReference>
<evidence type="ECO:0000313" key="9">
    <source>
        <dbReference type="Proteomes" id="UP000275401"/>
    </source>
</evidence>
<feature type="domain" description="Beta-lactamase class A catalytic" evidence="7">
    <location>
        <begin position="64"/>
        <end position="280"/>
    </location>
</feature>
<dbReference type="Proteomes" id="UP000275401">
    <property type="component" value="Unassembled WGS sequence"/>
</dbReference>
<gene>
    <name evidence="8" type="primary">bla</name>
    <name evidence="8" type="ORF">EEJ42_25135</name>
</gene>
<organism evidence="8 9">
    <name type="scientific">Streptomyces botrytidirepellens</name>
    <dbReference type="NCBI Taxonomy" id="2486417"/>
    <lineage>
        <taxon>Bacteria</taxon>
        <taxon>Bacillati</taxon>
        <taxon>Actinomycetota</taxon>
        <taxon>Actinomycetes</taxon>
        <taxon>Kitasatosporales</taxon>
        <taxon>Streptomycetaceae</taxon>
        <taxon>Streptomyces</taxon>
    </lineage>
</organism>
<dbReference type="InterPro" id="IPR045155">
    <property type="entry name" value="Beta-lactam_cat"/>
</dbReference>
<reference evidence="8 9" key="1">
    <citation type="submission" date="2018-11" db="EMBL/GenBank/DDBJ databases">
        <title>The Potential of Streptomyces as Biocontrol Agents against the Tomato grey mould, Botrytis cinerea (Gray mold) Frontiers in Microbiology.</title>
        <authorList>
            <person name="Li D."/>
        </authorList>
    </citation>
    <scope>NUCLEOTIDE SEQUENCE [LARGE SCALE GENOMIC DNA]</scope>
    <source>
        <strain evidence="8 9">NEAU-LD23</strain>
    </source>
</reference>
<dbReference type="PANTHER" id="PTHR35333">
    <property type="entry name" value="BETA-LACTAMASE"/>
    <property type="match status" value="1"/>
</dbReference>
<dbReference type="GO" id="GO:0046677">
    <property type="term" value="P:response to antibiotic"/>
    <property type="evidence" value="ECO:0007669"/>
    <property type="project" value="UniProtKB-UniRule"/>
</dbReference>
<evidence type="ECO:0000256" key="1">
    <source>
        <dbReference type="ARBA" id="ARBA00009009"/>
    </source>
</evidence>
<dbReference type="Pfam" id="PF13354">
    <property type="entry name" value="Beta-lactamase2"/>
    <property type="match status" value="1"/>
</dbReference>
<dbReference type="PANTHER" id="PTHR35333:SF3">
    <property type="entry name" value="BETA-LACTAMASE-TYPE TRANSPEPTIDASE FOLD CONTAINING PROTEIN"/>
    <property type="match status" value="1"/>
</dbReference>
<dbReference type="InterPro" id="IPR012338">
    <property type="entry name" value="Beta-lactam/transpept-like"/>
</dbReference>
<feature type="signal peptide" evidence="6">
    <location>
        <begin position="1"/>
        <end position="32"/>
    </location>
</feature>
<comment type="caution">
    <text evidence="8">The sequence shown here is derived from an EMBL/GenBank/DDBJ whole genome shotgun (WGS) entry which is preliminary data.</text>
</comment>
<dbReference type="InterPro" id="IPR023650">
    <property type="entry name" value="Beta-lactam_class-A_AS"/>
</dbReference>
<sequence>MRYTRARRTALGALAALALVPLVACGQGNATAAPPTASSSAPATTKPYTGELKALEREYDARLGLYAIDTGTGRQVAYRDGERFGFHSTFKALAAGAVLRKYSLSGMNKVITYSRDDLIDNSPITEKHVDTGMTLRELCDAAVRYSDNTAANLLFDAIGGPKALEREVRRVGDDVTQVERIEPELSKWVPGDTRDTTTPRALAKDLRAFALGDVLRKPERAQLRTWLKTNTTGDALIRAGVPKGWVVGDKTGSGFYYGARNDIAVVWRPDAAPIVMAVLTNRGAKDDVHDDKLIAEAASVVADTLS</sequence>
<dbReference type="GO" id="GO:0030655">
    <property type="term" value="P:beta-lactam antibiotic catabolic process"/>
    <property type="evidence" value="ECO:0007669"/>
    <property type="project" value="InterPro"/>
</dbReference>
<proteinExistence type="inferred from homology"/>
<evidence type="ECO:0000313" key="8">
    <source>
        <dbReference type="EMBL" id="RNG19269.1"/>
    </source>
</evidence>
<dbReference type="PRINTS" id="PR00118">
    <property type="entry name" value="BLACTAMASEA"/>
</dbReference>
<evidence type="ECO:0000256" key="3">
    <source>
        <dbReference type="ARBA" id="ARBA00022801"/>
    </source>
</evidence>
<keyword evidence="9" id="KW-1185">Reference proteome</keyword>
<evidence type="ECO:0000256" key="4">
    <source>
        <dbReference type="ARBA" id="ARBA00023251"/>
    </source>
</evidence>
<dbReference type="AlphaFoldDB" id="A0A3M8VRP7"/>
<keyword evidence="6" id="KW-0732">Signal</keyword>